<keyword evidence="3" id="KW-1185">Reference proteome</keyword>
<dbReference type="RefSeq" id="WP_116849327.1">
    <property type="nucleotide sequence ID" value="NZ_QTJU01000011.1"/>
</dbReference>
<dbReference type="Proteomes" id="UP000261284">
    <property type="component" value="Unassembled WGS sequence"/>
</dbReference>
<accession>A0A3E1NEE5</accession>
<comment type="caution">
    <text evidence="2">The sequence shown here is derived from an EMBL/GenBank/DDBJ whole genome shotgun (WGS) entry which is preliminary data.</text>
</comment>
<dbReference type="EMBL" id="QTJU01000011">
    <property type="protein sequence ID" value="RFM26148.1"/>
    <property type="molecule type" value="Genomic_DNA"/>
</dbReference>
<evidence type="ECO:0000256" key="1">
    <source>
        <dbReference type="SAM" id="SignalP"/>
    </source>
</evidence>
<feature type="chain" id="PRO_5017586379" description="Lipoprotein" evidence="1">
    <location>
        <begin position="24"/>
        <end position="202"/>
    </location>
</feature>
<dbReference type="PROSITE" id="PS51257">
    <property type="entry name" value="PROKAR_LIPOPROTEIN"/>
    <property type="match status" value="1"/>
</dbReference>
<feature type="signal peptide" evidence="1">
    <location>
        <begin position="1"/>
        <end position="23"/>
    </location>
</feature>
<reference evidence="2 3" key="1">
    <citation type="submission" date="2018-08" db="EMBL/GenBank/DDBJ databases">
        <title>Chitinophagaceae sp. K23C18032701, a novel bacterium isolated from forest soil.</title>
        <authorList>
            <person name="Wang C."/>
        </authorList>
    </citation>
    <scope>NUCLEOTIDE SEQUENCE [LARGE SCALE GENOMIC DNA]</scope>
    <source>
        <strain evidence="2 3">K23C18032701</strain>
    </source>
</reference>
<gene>
    <name evidence="2" type="ORF">DXN05_21340</name>
</gene>
<proteinExistence type="predicted"/>
<evidence type="ECO:0000313" key="3">
    <source>
        <dbReference type="Proteomes" id="UP000261284"/>
    </source>
</evidence>
<dbReference type="AlphaFoldDB" id="A0A3E1NEE5"/>
<protein>
    <recommendedName>
        <fullName evidence="4">Lipoprotein</fullName>
    </recommendedName>
</protein>
<organism evidence="2 3">
    <name type="scientific">Deminuibacter soli</name>
    <dbReference type="NCBI Taxonomy" id="2291815"/>
    <lineage>
        <taxon>Bacteria</taxon>
        <taxon>Pseudomonadati</taxon>
        <taxon>Bacteroidota</taxon>
        <taxon>Chitinophagia</taxon>
        <taxon>Chitinophagales</taxon>
        <taxon>Chitinophagaceae</taxon>
        <taxon>Deminuibacter</taxon>
    </lineage>
</organism>
<evidence type="ECO:0008006" key="4">
    <source>
        <dbReference type="Google" id="ProtNLM"/>
    </source>
</evidence>
<evidence type="ECO:0000313" key="2">
    <source>
        <dbReference type="EMBL" id="RFM26148.1"/>
    </source>
</evidence>
<keyword evidence="1" id="KW-0732">Signal</keyword>
<sequence length="202" mass="23169">MRRTLNIAPIAMHTLLCSLLLLAACTSPRTYSTRYYKHNKGTLDSIISSYREITAGKPLSIGFTDPKLTHLSFELFTGELRIIKEFNIADTAAIVNTLHEYHYPVARVAGLLSTMKRIHSHWISTDSYYIPFHDTAYMRGNYTFVSIKPTDFHAPFSNSRYYVLVYMQPGFSRDSLTQPIIQKSGLRQLAPAVFYKVSDRFR</sequence>
<name>A0A3E1NEE5_9BACT</name>